<keyword evidence="10" id="KW-0458">Lysosome</keyword>
<evidence type="ECO:0000256" key="12">
    <source>
        <dbReference type="PROSITE-ProRule" id="PRU00175"/>
    </source>
</evidence>
<dbReference type="GO" id="GO:0007033">
    <property type="term" value="P:vacuole organization"/>
    <property type="evidence" value="ECO:0007669"/>
    <property type="project" value="TreeGrafter"/>
</dbReference>
<dbReference type="Proteomes" id="UP000494206">
    <property type="component" value="Unassembled WGS sequence"/>
</dbReference>
<dbReference type="InterPro" id="IPR001841">
    <property type="entry name" value="Znf_RING"/>
</dbReference>
<evidence type="ECO:0000256" key="8">
    <source>
        <dbReference type="ARBA" id="ARBA00022927"/>
    </source>
</evidence>
<evidence type="ECO:0000256" key="4">
    <source>
        <dbReference type="ARBA" id="ARBA00022448"/>
    </source>
</evidence>
<dbReference type="PROSITE" id="PS50089">
    <property type="entry name" value="ZF_RING_2"/>
    <property type="match status" value="1"/>
</dbReference>
<evidence type="ECO:0000259" key="16">
    <source>
        <dbReference type="PROSITE" id="PS50089"/>
    </source>
</evidence>
<comment type="subcellular location">
    <subcellularLocation>
        <location evidence="2">Late endosome membrane</location>
        <topology evidence="2">Peripheral membrane protein</topology>
        <orientation evidence="2">Cytoplasmic side</orientation>
    </subcellularLocation>
    <subcellularLocation>
        <location evidence="1">Lysosome</location>
    </subcellularLocation>
</comment>
<dbReference type="AlphaFoldDB" id="A0A8S1EX88"/>
<dbReference type="GO" id="GO:0006886">
    <property type="term" value="P:intracellular protein transport"/>
    <property type="evidence" value="ECO:0007669"/>
    <property type="project" value="UniProtKB-UniRule"/>
</dbReference>
<keyword evidence="7" id="KW-0862">Zinc</keyword>
<dbReference type="GO" id="GO:0005764">
    <property type="term" value="C:lysosome"/>
    <property type="evidence" value="ECO:0007669"/>
    <property type="project" value="UniProtKB-SubCell"/>
</dbReference>
<feature type="compositionally biased region" description="Low complexity" evidence="15">
    <location>
        <begin position="931"/>
        <end position="946"/>
    </location>
</feature>
<dbReference type="GO" id="GO:0007032">
    <property type="term" value="P:endosome organization"/>
    <property type="evidence" value="ECO:0007669"/>
    <property type="project" value="TreeGrafter"/>
</dbReference>
<reference evidence="17 18" key="1">
    <citation type="submission" date="2020-04" db="EMBL/GenBank/DDBJ databases">
        <authorList>
            <person name="Laetsch R D."/>
            <person name="Stevens L."/>
            <person name="Kumar S."/>
            <person name="Blaxter L. M."/>
        </authorList>
    </citation>
    <scope>NUCLEOTIDE SEQUENCE [LARGE SCALE GENOMIC DNA]</scope>
</reference>
<evidence type="ECO:0000256" key="3">
    <source>
        <dbReference type="ARBA" id="ARBA00007070"/>
    </source>
</evidence>
<feature type="compositionally biased region" description="Polar residues" evidence="15">
    <location>
        <begin position="896"/>
        <end position="914"/>
    </location>
</feature>
<dbReference type="SUPFAM" id="SSF50978">
    <property type="entry name" value="WD40 repeat-like"/>
    <property type="match status" value="1"/>
</dbReference>
<dbReference type="PIRSF" id="PIRSF007860">
    <property type="entry name" value="VPS11"/>
    <property type="match status" value="1"/>
</dbReference>
<comment type="caution">
    <text evidence="17">The sequence shown here is derived from an EMBL/GenBank/DDBJ whole genome shotgun (WGS) entry which is preliminary data.</text>
</comment>
<dbReference type="PROSITE" id="PS50236">
    <property type="entry name" value="CHCR"/>
    <property type="match status" value="1"/>
</dbReference>
<evidence type="ECO:0000256" key="11">
    <source>
        <dbReference type="PIRNR" id="PIRNR007860"/>
    </source>
</evidence>
<proteinExistence type="inferred from homology"/>
<evidence type="ECO:0000313" key="18">
    <source>
        <dbReference type="Proteomes" id="UP000494206"/>
    </source>
</evidence>
<dbReference type="GO" id="GO:0031902">
    <property type="term" value="C:late endosome membrane"/>
    <property type="evidence" value="ECO:0007669"/>
    <property type="project" value="UniProtKB-SubCell"/>
</dbReference>
<feature type="coiled-coil region" evidence="14">
    <location>
        <begin position="738"/>
        <end position="779"/>
    </location>
</feature>
<dbReference type="GO" id="GO:0030674">
    <property type="term" value="F:protein-macromolecule adaptor activity"/>
    <property type="evidence" value="ECO:0007669"/>
    <property type="project" value="TreeGrafter"/>
</dbReference>
<evidence type="ECO:0000256" key="15">
    <source>
        <dbReference type="SAM" id="MobiDB-lite"/>
    </source>
</evidence>
<protein>
    <recommendedName>
        <fullName evidence="11">Vacuolar protein sorting-associated protein 11 homolog</fullName>
    </recommendedName>
</protein>
<dbReference type="InterPro" id="IPR000547">
    <property type="entry name" value="Clathrin_H-chain/VPS_repeat"/>
</dbReference>
<name>A0A8S1EX88_9PELO</name>
<evidence type="ECO:0000256" key="9">
    <source>
        <dbReference type="ARBA" id="ARBA00023136"/>
    </source>
</evidence>
<evidence type="ECO:0000313" key="17">
    <source>
        <dbReference type="EMBL" id="CAB3404657.1"/>
    </source>
</evidence>
<dbReference type="InterPro" id="IPR057308">
    <property type="entry name" value="CHCR_PEP5_VPS11"/>
</dbReference>
<dbReference type="InterPro" id="IPR013083">
    <property type="entry name" value="Znf_RING/FYVE/PHD"/>
</dbReference>
<keyword evidence="9 11" id="KW-0472">Membrane</keyword>
<evidence type="ECO:0000256" key="14">
    <source>
        <dbReference type="SAM" id="Coils"/>
    </source>
</evidence>
<feature type="domain" description="RING-type" evidence="16">
    <location>
        <begin position="781"/>
        <end position="819"/>
    </location>
</feature>
<dbReference type="Pfam" id="PF23356">
    <property type="entry name" value="TPR_PEP5_VPS11"/>
    <property type="match status" value="1"/>
</dbReference>
<sequence length="946" mass="106891">MAQDFGWRRFNFFDKNLVLEKEEPKQKFLGLKDVKVDCWCSSGNSVFLGETKGGVFRLTNQLDEFYWKAYQKSLACLHSAGKYLFSIGEDDELINSMLKIWDPDVVDSNEPVLKRCVRMSPLLTISSCHACCVAVHSTLSAVVVGFADGAVLFYHGDVLADKGLNTRWTRIRDPAPSEGSISGLSIAYVPGGKTVIFVITPRHVFSYVLENRTVVNVNKHEANGASPDCWTFDESTGQLVVASREMVYFYDADQCRDADGGVGRCLQLGRSQEKLQLVASGQYLALLTKQTSLIQKSEFMTMMTVYDIKGQYIGFACSLPSLCRLFVIGSTMYVLSSDGTLSDLTEKNLNTKLDILFKKNLFDVALGIAKNSKDGSDHLKSIHAKYADYLYSKGDYENAIDQYKETIGMLEPSYVIKKYLDGSKLVQLCIYLEYLHDAGKENSHHTNILLNAYAKRGEKKKIMNFLNRLIDGTRRADILDVFKILVQWNYLQEASLLATKFRLDNEALSVIIEKSHNYSLAVKYISKKKTEEALKHLERFGRILLRKVKDETISLLLDVVSRSDQENIEISSLLDIFIGENEAAESFIEFTMNRSEAYDSNTTTESELSENIFPLINKENEVFALHLAELFDCPPVVEYILKRSHRINELMAFYQKKNDLRSIVELCKSSEADRDAIWLDALSFVSKCDSIEHEGLILEMLMEIEKRQSVHPLVVLEILSKSENLTISAVKSYVINWLQKQEAKIAQDKKKIEENEKEMRELEQNIESLKFSAQVLQVSKCSACDTSLELPTVHFLCKHSFHVHCFESHSEGTEKCPACANQARDSLNDRGAHGKFQKELATCANNIELIAKYLEMGLFDDRKSKPAKSDAARRVSNLFGESRRSSLPDDEESWPASRSMSTVSSIPASRSTSSKPRELNPFDEDNDDKNPFGSTTPTSTNPFFTD</sequence>
<organism evidence="17 18">
    <name type="scientific">Caenorhabditis bovis</name>
    <dbReference type="NCBI Taxonomy" id="2654633"/>
    <lineage>
        <taxon>Eukaryota</taxon>
        <taxon>Metazoa</taxon>
        <taxon>Ecdysozoa</taxon>
        <taxon>Nematoda</taxon>
        <taxon>Chromadorea</taxon>
        <taxon>Rhabditida</taxon>
        <taxon>Rhabditina</taxon>
        <taxon>Rhabditomorpha</taxon>
        <taxon>Rhabditoidea</taxon>
        <taxon>Rhabditidae</taxon>
        <taxon>Peloderinae</taxon>
        <taxon>Caenorhabditis</taxon>
    </lineage>
</organism>
<dbReference type="InterPro" id="IPR057307">
    <property type="entry name" value="PEP5_VPS11_N"/>
</dbReference>
<dbReference type="PANTHER" id="PTHR23323">
    <property type="entry name" value="VACUOLAR PROTEIN SORTING-ASSOCIATED PROTEIN"/>
    <property type="match status" value="1"/>
</dbReference>
<keyword evidence="6 12" id="KW-0863">Zinc-finger</keyword>
<evidence type="ECO:0000256" key="1">
    <source>
        <dbReference type="ARBA" id="ARBA00004371"/>
    </source>
</evidence>
<dbReference type="OrthoDB" id="26184at2759"/>
<feature type="region of interest" description="Disordered" evidence="15">
    <location>
        <begin position="881"/>
        <end position="946"/>
    </location>
</feature>
<keyword evidence="14" id="KW-0175">Coiled coil</keyword>
<dbReference type="Pfam" id="PF23341">
    <property type="entry name" value="PEP5_VPS11_N"/>
    <property type="match status" value="1"/>
</dbReference>
<evidence type="ECO:0000256" key="10">
    <source>
        <dbReference type="ARBA" id="ARBA00023228"/>
    </source>
</evidence>
<dbReference type="SUPFAM" id="SSF57850">
    <property type="entry name" value="RING/U-box"/>
    <property type="match status" value="1"/>
</dbReference>
<dbReference type="GO" id="GO:0048284">
    <property type="term" value="P:organelle fusion"/>
    <property type="evidence" value="ECO:0007669"/>
    <property type="project" value="TreeGrafter"/>
</dbReference>
<dbReference type="GO" id="GO:0006904">
    <property type="term" value="P:vesicle docking involved in exocytosis"/>
    <property type="evidence" value="ECO:0007669"/>
    <property type="project" value="TreeGrafter"/>
</dbReference>
<feature type="repeat" description="CHCR" evidence="13">
    <location>
        <begin position="403"/>
        <end position="553"/>
    </location>
</feature>
<keyword evidence="8" id="KW-0653">Protein transport</keyword>
<dbReference type="InterPro" id="IPR036322">
    <property type="entry name" value="WD40_repeat_dom_sf"/>
</dbReference>
<keyword evidence="18" id="KW-1185">Reference proteome</keyword>
<dbReference type="Gene3D" id="3.30.40.10">
    <property type="entry name" value="Zinc/RING finger domain, C3HC4 (zinc finger)"/>
    <property type="match status" value="1"/>
</dbReference>
<gene>
    <name evidence="17" type="ORF">CBOVIS_LOCUS6954</name>
</gene>
<dbReference type="PANTHER" id="PTHR23323:SF24">
    <property type="entry name" value="VACUOLAR PROTEIN SORTING-ASSOCIATED PROTEIN 11 HOMOLOG"/>
    <property type="match status" value="1"/>
</dbReference>
<comment type="similarity">
    <text evidence="3 11">Belongs to the VPS11 family.</text>
</comment>
<keyword evidence="5" id="KW-0479">Metal-binding</keyword>
<dbReference type="EMBL" id="CADEPM010000004">
    <property type="protein sequence ID" value="CAB3404657.1"/>
    <property type="molecule type" value="Genomic_DNA"/>
</dbReference>
<dbReference type="GO" id="GO:0008270">
    <property type="term" value="F:zinc ion binding"/>
    <property type="evidence" value="ECO:0007669"/>
    <property type="project" value="UniProtKB-KW"/>
</dbReference>
<evidence type="ECO:0000256" key="7">
    <source>
        <dbReference type="ARBA" id="ARBA00022833"/>
    </source>
</evidence>
<evidence type="ECO:0000256" key="2">
    <source>
        <dbReference type="ARBA" id="ARBA00004492"/>
    </source>
</evidence>
<keyword evidence="4" id="KW-0813">Transport</keyword>
<dbReference type="InterPro" id="IPR016528">
    <property type="entry name" value="VPS11"/>
</dbReference>
<accession>A0A8S1EX88</accession>
<evidence type="ECO:0000256" key="13">
    <source>
        <dbReference type="PROSITE-ProRule" id="PRU01006"/>
    </source>
</evidence>
<dbReference type="CDD" id="cd16688">
    <property type="entry name" value="RING-H2_Vps11"/>
    <property type="match status" value="1"/>
</dbReference>
<dbReference type="GO" id="GO:0030897">
    <property type="term" value="C:HOPS complex"/>
    <property type="evidence" value="ECO:0007669"/>
    <property type="project" value="TreeGrafter"/>
</dbReference>
<evidence type="ECO:0000256" key="5">
    <source>
        <dbReference type="ARBA" id="ARBA00022723"/>
    </source>
</evidence>
<evidence type="ECO:0000256" key="6">
    <source>
        <dbReference type="ARBA" id="ARBA00022771"/>
    </source>
</evidence>